<evidence type="ECO:0000313" key="6">
    <source>
        <dbReference type="EMBL" id="MFC5627753.1"/>
    </source>
</evidence>
<feature type="transmembrane region" description="Helical" evidence="4">
    <location>
        <begin position="143"/>
        <end position="165"/>
    </location>
</feature>
<feature type="transmembrane region" description="Helical" evidence="4">
    <location>
        <begin position="100"/>
        <end position="128"/>
    </location>
</feature>
<dbReference type="RefSeq" id="WP_270896439.1">
    <property type="nucleotide sequence ID" value="NZ_JBHSPF010000015.1"/>
</dbReference>
<evidence type="ECO:0000256" key="2">
    <source>
        <dbReference type="PROSITE-ProRule" id="PRU00284"/>
    </source>
</evidence>
<dbReference type="InterPro" id="IPR004089">
    <property type="entry name" value="MCPsignal_dom"/>
</dbReference>
<dbReference type="PANTHER" id="PTHR32089">
    <property type="entry name" value="METHYL-ACCEPTING CHEMOTAXIS PROTEIN MCPB"/>
    <property type="match status" value="1"/>
</dbReference>
<dbReference type="SUPFAM" id="SSF58104">
    <property type="entry name" value="Methyl-accepting chemotaxis protein (MCP) signaling domain"/>
    <property type="match status" value="1"/>
</dbReference>
<keyword evidence="4" id="KW-0812">Transmembrane</keyword>
<comment type="caution">
    <text evidence="6">The sequence shown here is derived from an EMBL/GenBank/DDBJ whole genome shotgun (WGS) entry which is preliminary data.</text>
</comment>
<dbReference type="Gene3D" id="1.10.287.950">
    <property type="entry name" value="Methyl-accepting chemotaxis protein"/>
    <property type="match status" value="1"/>
</dbReference>
<organism evidence="6 7">
    <name type="scientific">Aliibacillus thermotolerans</name>
    <dbReference type="NCBI Taxonomy" id="1834418"/>
    <lineage>
        <taxon>Bacteria</taxon>
        <taxon>Bacillati</taxon>
        <taxon>Bacillota</taxon>
        <taxon>Bacilli</taxon>
        <taxon>Bacillales</taxon>
        <taxon>Bacillaceae</taxon>
        <taxon>Aliibacillus</taxon>
    </lineage>
</organism>
<evidence type="ECO:0000256" key="1">
    <source>
        <dbReference type="ARBA" id="ARBA00023224"/>
    </source>
</evidence>
<dbReference type="PROSITE" id="PS50111">
    <property type="entry name" value="CHEMOTAXIS_TRANSDUC_2"/>
    <property type="match status" value="1"/>
</dbReference>
<feature type="coiled-coil region" evidence="3">
    <location>
        <begin position="184"/>
        <end position="211"/>
    </location>
</feature>
<feature type="coiled-coil region" evidence="3">
    <location>
        <begin position="450"/>
        <end position="487"/>
    </location>
</feature>
<feature type="transmembrane region" description="Helical" evidence="4">
    <location>
        <begin position="43"/>
        <end position="64"/>
    </location>
</feature>
<feature type="domain" description="Methyl-accepting transducer" evidence="5">
    <location>
        <begin position="211"/>
        <end position="468"/>
    </location>
</feature>
<name>A0ABW0U3P7_9BACI</name>
<keyword evidence="4" id="KW-0472">Membrane</keyword>
<feature type="transmembrane region" description="Helical" evidence="4">
    <location>
        <begin position="70"/>
        <end position="88"/>
    </location>
</feature>
<evidence type="ECO:0000259" key="5">
    <source>
        <dbReference type="PROSITE" id="PS50111"/>
    </source>
</evidence>
<dbReference type="Pfam" id="PF00015">
    <property type="entry name" value="MCPsignal"/>
    <property type="match status" value="1"/>
</dbReference>
<protein>
    <submittedName>
        <fullName evidence="6">Methyl-accepting chemotaxis protein</fullName>
    </submittedName>
</protein>
<proteinExistence type="predicted"/>
<keyword evidence="7" id="KW-1185">Reference proteome</keyword>
<accession>A0ABW0U3P7</accession>
<reference evidence="7" key="1">
    <citation type="journal article" date="2019" name="Int. J. Syst. Evol. Microbiol.">
        <title>The Global Catalogue of Microorganisms (GCM) 10K type strain sequencing project: providing services to taxonomists for standard genome sequencing and annotation.</title>
        <authorList>
            <consortium name="The Broad Institute Genomics Platform"/>
            <consortium name="The Broad Institute Genome Sequencing Center for Infectious Disease"/>
            <person name="Wu L."/>
            <person name="Ma J."/>
        </authorList>
    </citation>
    <scope>NUCLEOTIDE SEQUENCE [LARGE SCALE GENOMIC DNA]</scope>
    <source>
        <strain evidence="7">CGMCC 1.15790</strain>
    </source>
</reference>
<feature type="transmembrane region" description="Helical" evidence="4">
    <location>
        <begin position="17"/>
        <end position="36"/>
    </location>
</feature>
<evidence type="ECO:0000256" key="4">
    <source>
        <dbReference type="SAM" id="Phobius"/>
    </source>
</evidence>
<keyword evidence="4" id="KW-1133">Transmembrane helix</keyword>
<keyword evidence="1 2" id="KW-0807">Transducer</keyword>
<feature type="coiled-coil region" evidence="3">
    <location>
        <begin position="244"/>
        <end position="309"/>
    </location>
</feature>
<evidence type="ECO:0000313" key="7">
    <source>
        <dbReference type="Proteomes" id="UP001596143"/>
    </source>
</evidence>
<keyword evidence="3" id="KW-0175">Coiled coil</keyword>
<gene>
    <name evidence="6" type="ORF">ACFPTR_02445</name>
</gene>
<evidence type="ECO:0000256" key="3">
    <source>
        <dbReference type="SAM" id="Coils"/>
    </source>
</evidence>
<dbReference type="Proteomes" id="UP001596143">
    <property type="component" value="Unassembled WGS sequence"/>
</dbReference>
<dbReference type="EMBL" id="JBHSPF010000015">
    <property type="protein sequence ID" value="MFC5627753.1"/>
    <property type="molecule type" value="Genomic_DNA"/>
</dbReference>
<dbReference type="SMART" id="SM00283">
    <property type="entry name" value="MA"/>
    <property type="match status" value="1"/>
</dbReference>
<dbReference type="PANTHER" id="PTHR32089:SF112">
    <property type="entry name" value="LYSOZYME-LIKE PROTEIN-RELATED"/>
    <property type="match status" value="1"/>
</dbReference>
<sequence length="490" mass="54911">MSNADTLALKDVQRKNVIMFVAFAIAVVGAMAVAFVNGEMKRVLLYGASLSLIIIGYFGLQHVVKKYYWFPYYMLFVGFATMYIYIYLFKGGLQTIGIMFFLLFLSTGHFITSVFVLGYSLGIVGLILTRLFPIASDKATIEAGFLSIIVAYVLAGIVSIIVIRLHKEQFNQLKSFIAKSDEEARMKEKERARLARHIDELNEEIITVNERLQNNLHAQNELATTINEIATGSSEQANRITDISEQANLNVEQMKTMLNELNKLKENFAQSHAATLEGNERSIELAGNMKKMTANIEHLSDTFKHLNNKIDEMSQFLRHIVDINEQTNLLALNASIEAARAGEAGKGFAVVADEIRKLSETTNEIADKITANLNQVNEASNMALMEMKESLNHVNDQLADTEKVTETFKNITAYMDELKDTFDVFQQFANDVDQSASIIHNRTSELSAIIEETTAGLKEMSASVESLKRDNEQIGQAMENIEQIATEIQR</sequence>